<proteinExistence type="predicted"/>
<comment type="caution">
    <text evidence="2">The sequence shown here is derived from an EMBL/GenBank/DDBJ whole genome shotgun (WGS) entry which is preliminary data.</text>
</comment>
<evidence type="ECO:0000256" key="1">
    <source>
        <dbReference type="SAM" id="Phobius"/>
    </source>
</evidence>
<dbReference type="Gramene" id="PRQ54468">
    <property type="protein sequence ID" value="PRQ54468"/>
    <property type="gene ID" value="RchiOBHm_Chr1g0313951"/>
</dbReference>
<keyword evidence="1" id="KW-0812">Transmembrane</keyword>
<keyword evidence="1" id="KW-0472">Membrane</keyword>
<gene>
    <name evidence="2" type="ORF">RchiOBHm_Chr1g0313951</name>
</gene>
<dbReference type="AlphaFoldDB" id="A0A2P6S718"/>
<organism evidence="2 3">
    <name type="scientific">Rosa chinensis</name>
    <name type="common">China rose</name>
    <dbReference type="NCBI Taxonomy" id="74649"/>
    <lineage>
        <taxon>Eukaryota</taxon>
        <taxon>Viridiplantae</taxon>
        <taxon>Streptophyta</taxon>
        <taxon>Embryophyta</taxon>
        <taxon>Tracheophyta</taxon>
        <taxon>Spermatophyta</taxon>
        <taxon>Magnoliopsida</taxon>
        <taxon>eudicotyledons</taxon>
        <taxon>Gunneridae</taxon>
        <taxon>Pentapetalae</taxon>
        <taxon>rosids</taxon>
        <taxon>fabids</taxon>
        <taxon>Rosales</taxon>
        <taxon>Rosaceae</taxon>
        <taxon>Rosoideae</taxon>
        <taxon>Rosoideae incertae sedis</taxon>
        <taxon>Rosa</taxon>
    </lineage>
</organism>
<sequence>MYKAMNHNSNCYLPFRIDCMDFYFVLFPFWKSSFQVQKASTSLFCCLLYIWMLISLYYGYSNVDFILLSCEGWH</sequence>
<reference evidence="2 3" key="1">
    <citation type="journal article" date="2018" name="Nat. Genet.">
        <title>The Rosa genome provides new insights in the design of modern roses.</title>
        <authorList>
            <person name="Bendahmane M."/>
        </authorList>
    </citation>
    <scope>NUCLEOTIDE SEQUENCE [LARGE SCALE GENOMIC DNA]</scope>
    <source>
        <strain evidence="3">cv. Old Blush</strain>
    </source>
</reference>
<accession>A0A2P6S718</accession>
<feature type="transmembrane region" description="Helical" evidence="1">
    <location>
        <begin position="42"/>
        <end position="60"/>
    </location>
</feature>
<keyword evidence="3" id="KW-1185">Reference proteome</keyword>
<dbReference type="EMBL" id="PDCK01000039">
    <property type="protein sequence ID" value="PRQ54468.1"/>
    <property type="molecule type" value="Genomic_DNA"/>
</dbReference>
<dbReference type="Proteomes" id="UP000238479">
    <property type="component" value="Chromosome 1"/>
</dbReference>
<keyword evidence="1" id="KW-1133">Transmembrane helix</keyword>
<protein>
    <submittedName>
        <fullName evidence="2">Uncharacterized protein</fullName>
    </submittedName>
</protein>
<evidence type="ECO:0000313" key="3">
    <source>
        <dbReference type="Proteomes" id="UP000238479"/>
    </source>
</evidence>
<name>A0A2P6S718_ROSCH</name>
<evidence type="ECO:0000313" key="2">
    <source>
        <dbReference type="EMBL" id="PRQ54468.1"/>
    </source>
</evidence>